<keyword evidence="2" id="KW-0472">Membrane</keyword>
<feature type="compositionally biased region" description="Low complexity" evidence="1">
    <location>
        <begin position="1"/>
        <end position="16"/>
    </location>
</feature>
<keyword evidence="2" id="KW-0812">Transmembrane</keyword>
<dbReference type="RefSeq" id="WP_127180366.1">
    <property type="nucleotide sequence ID" value="NZ_CP029078.1"/>
</dbReference>
<dbReference type="EMBL" id="CP029078">
    <property type="protein sequence ID" value="QCN85583.1"/>
    <property type="molecule type" value="Genomic_DNA"/>
</dbReference>
<evidence type="ECO:0000313" key="5">
    <source>
        <dbReference type="Proteomes" id="UP000271291"/>
    </source>
</evidence>
<dbReference type="InterPro" id="IPR019283">
    <property type="entry name" value="DUF2330"/>
</dbReference>
<dbReference type="Proteomes" id="UP000501753">
    <property type="component" value="Chromosome"/>
</dbReference>
<feature type="transmembrane region" description="Helical" evidence="2">
    <location>
        <begin position="354"/>
        <end position="374"/>
    </location>
</feature>
<reference evidence="3 5" key="2">
    <citation type="submission" date="2018-12" db="EMBL/GenBank/DDBJ databases">
        <title>Streptomyces griseoviridis F1-27 complete genome.</title>
        <authorList>
            <person name="Mariita R.M."/>
            <person name="Sello J.K."/>
        </authorList>
    </citation>
    <scope>NUCLEOTIDE SEQUENCE [LARGE SCALE GENOMIC DNA]</scope>
    <source>
        <strain evidence="3 5">F1-27</strain>
    </source>
</reference>
<dbReference type="OrthoDB" id="275368at2"/>
<keyword evidence="6" id="KW-1185">Reference proteome</keyword>
<name>A0A3S9ZIU4_STRGD</name>
<dbReference type="KEGG" id="sgd:ELQ87_27590"/>
<dbReference type="EMBL" id="CP034687">
    <property type="protein sequence ID" value="AZS87572.1"/>
    <property type="molecule type" value="Genomic_DNA"/>
</dbReference>
<protein>
    <submittedName>
        <fullName evidence="3">DUF2330 domain-containing protein</fullName>
    </submittedName>
</protein>
<keyword evidence="2" id="KW-1133">Transmembrane helix</keyword>
<evidence type="ECO:0000256" key="2">
    <source>
        <dbReference type="SAM" id="Phobius"/>
    </source>
</evidence>
<organism evidence="3 5">
    <name type="scientific">Streptomyces griseoviridis</name>
    <dbReference type="NCBI Taxonomy" id="45398"/>
    <lineage>
        <taxon>Bacteria</taxon>
        <taxon>Bacillati</taxon>
        <taxon>Actinomycetota</taxon>
        <taxon>Actinomycetes</taxon>
        <taxon>Kitasatosporales</taxon>
        <taxon>Streptomycetaceae</taxon>
        <taxon>Streptomyces</taxon>
    </lineage>
</organism>
<dbReference type="Proteomes" id="UP000271291">
    <property type="component" value="Chromosome"/>
</dbReference>
<evidence type="ECO:0000313" key="3">
    <source>
        <dbReference type="EMBL" id="AZS87572.1"/>
    </source>
</evidence>
<evidence type="ECO:0000256" key="1">
    <source>
        <dbReference type="SAM" id="MobiDB-lite"/>
    </source>
</evidence>
<reference evidence="4 6" key="1">
    <citation type="submission" date="2018-04" db="EMBL/GenBank/DDBJ databases">
        <title>Complete genome sequences of Streptomyces griseoviridis K61 and characterization of antagonistic properties of biological control agents.</title>
        <authorList>
            <person name="Mariita R.M."/>
            <person name="Sello J.K."/>
        </authorList>
    </citation>
    <scope>NUCLEOTIDE SEQUENCE [LARGE SCALE GENOMIC DNA]</scope>
    <source>
        <strain evidence="4 6">K61</strain>
    </source>
</reference>
<accession>A0A3S9ZIU4</accession>
<gene>
    <name evidence="4" type="ORF">DDJ31_11675</name>
    <name evidence="3" type="ORF">ELQ87_27590</name>
</gene>
<evidence type="ECO:0000313" key="6">
    <source>
        <dbReference type="Proteomes" id="UP000501753"/>
    </source>
</evidence>
<feature type="region of interest" description="Disordered" evidence="1">
    <location>
        <begin position="1"/>
        <end position="21"/>
    </location>
</feature>
<dbReference type="AlphaFoldDB" id="A0A3S9ZIU4"/>
<evidence type="ECO:0000313" key="4">
    <source>
        <dbReference type="EMBL" id="QCN85583.1"/>
    </source>
</evidence>
<dbReference type="Pfam" id="PF10092">
    <property type="entry name" value="DUF2330"/>
    <property type="match status" value="1"/>
</dbReference>
<proteinExistence type="predicted"/>
<sequence length="393" mass="41822">MTARFLRGPARARVPGGVPGRPPARAATVPVLRARTAAVVCALLVLQLGTLLAPAHACGCGAVVPERGRVVAVAREESVVRWDGREEQLVMSLTVSGDAGRAAWIVPVPHRATVGLADPALFTRLEAATAPVRRTRHHFWPRDDDWPLDTGGGHAVGAPPPFPGVRVTGRQRLGAFDVARLTATDPAALTGWLDRHGFALPPRLAQALGPYVRHRWEYVAVRLAPRSAAAAPLRGTLDPLRLTFRSARPVYPMRLSRLARAPQSLGLYVLAAHRMEPASAIGGERPRTTFAGRVADRSGPLADLARGTPYLTAVHQEFPSPASITGDHLLRRAAADAPVRQVIYEDRLRTLAGLPAWLLTVAGALLLALAATAAPTLRRGTDRGAEPSVSIAS</sequence>